<evidence type="ECO:0000313" key="3">
    <source>
        <dbReference type="EMBL" id="KKW35421.1"/>
    </source>
</evidence>
<sequence length="153" mass="17316">MENKLHALVAELLAKLGFDFDSLEVKAGHRTVVEVKSPDPGHLIGPRGEHLRSINTLARRLVEQKHGEDAANFLIDVNGYHEQQMERVRAGARMLAQRARLFKHDVEMAPMSPYERLVVHELFAGDPEISTESAGEGKFRHIVLKYRESVLQN</sequence>
<dbReference type="InterPro" id="IPR015946">
    <property type="entry name" value="KH_dom-like_a/b"/>
</dbReference>
<reference evidence="3 4" key="1">
    <citation type="journal article" date="2015" name="Nature">
        <title>rRNA introns, odd ribosomes, and small enigmatic genomes across a large radiation of phyla.</title>
        <authorList>
            <person name="Brown C.T."/>
            <person name="Hug L.A."/>
            <person name="Thomas B.C."/>
            <person name="Sharon I."/>
            <person name="Castelle C.J."/>
            <person name="Singh A."/>
            <person name="Wilkins M.J."/>
            <person name="Williams K.H."/>
            <person name="Banfield J.F."/>
        </authorList>
    </citation>
    <scope>NUCLEOTIDE SEQUENCE [LARGE SCALE GENOMIC DNA]</scope>
</reference>
<proteinExistence type="predicted"/>
<comment type="caution">
    <text evidence="3">The sequence shown here is derived from an EMBL/GenBank/DDBJ whole genome shotgun (WGS) entry which is preliminary data.</text>
</comment>
<organism evidence="3 4">
    <name type="scientific">Candidatus Adlerbacteria bacterium GW2011_GWA1_54_10</name>
    <dbReference type="NCBI Taxonomy" id="1618605"/>
    <lineage>
        <taxon>Bacteria</taxon>
        <taxon>Candidatus Adleribacteriota</taxon>
    </lineage>
</organism>
<dbReference type="SUPFAM" id="SSF82708">
    <property type="entry name" value="R3H domain"/>
    <property type="match status" value="1"/>
</dbReference>
<dbReference type="Gene3D" id="3.30.300.20">
    <property type="match status" value="1"/>
</dbReference>
<evidence type="ECO:0000259" key="2">
    <source>
        <dbReference type="PROSITE" id="PS51061"/>
    </source>
</evidence>
<dbReference type="EMBL" id="LCRO01000008">
    <property type="protein sequence ID" value="KKW35421.1"/>
    <property type="molecule type" value="Genomic_DNA"/>
</dbReference>
<dbReference type="InterPro" id="IPR039247">
    <property type="entry name" value="KhpB"/>
</dbReference>
<dbReference type="AlphaFoldDB" id="A0A0G1XWQ9"/>
<dbReference type="Pfam" id="PF01424">
    <property type="entry name" value="R3H"/>
    <property type="match status" value="1"/>
</dbReference>
<dbReference type="PROSITE" id="PS51061">
    <property type="entry name" value="R3H"/>
    <property type="match status" value="1"/>
</dbReference>
<name>A0A0G1XWQ9_9BACT</name>
<dbReference type="InterPro" id="IPR036867">
    <property type="entry name" value="R3H_dom_sf"/>
</dbReference>
<dbReference type="GO" id="GO:0003723">
    <property type="term" value="F:RNA binding"/>
    <property type="evidence" value="ECO:0007669"/>
    <property type="project" value="UniProtKB-KW"/>
</dbReference>
<dbReference type="Gene3D" id="3.30.1370.50">
    <property type="entry name" value="R3H-like domain"/>
    <property type="match status" value="1"/>
</dbReference>
<dbReference type="PANTHER" id="PTHR35800:SF1">
    <property type="entry name" value="RNA-BINDING PROTEIN KHPB"/>
    <property type="match status" value="1"/>
</dbReference>
<dbReference type="PANTHER" id="PTHR35800">
    <property type="entry name" value="PROTEIN JAG"/>
    <property type="match status" value="1"/>
</dbReference>
<dbReference type="InterPro" id="IPR004044">
    <property type="entry name" value="KH_dom_type_2"/>
</dbReference>
<keyword evidence="1" id="KW-0694">RNA-binding</keyword>
<feature type="domain" description="R3H" evidence="2">
    <location>
        <begin position="82"/>
        <end position="148"/>
    </location>
</feature>
<protein>
    <recommendedName>
        <fullName evidence="2">R3H domain-containing protein</fullName>
    </recommendedName>
</protein>
<evidence type="ECO:0000256" key="1">
    <source>
        <dbReference type="ARBA" id="ARBA00022884"/>
    </source>
</evidence>
<dbReference type="Proteomes" id="UP000034740">
    <property type="component" value="Unassembled WGS sequence"/>
</dbReference>
<dbReference type="SMART" id="SM00393">
    <property type="entry name" value="R3H"/>
    <property type="match status" value="1"/>
</dbReference>
<gene>
    <name evidence="3" type="ORF">UY83_C0008G0009</name>
</gene>
<dbReference type="InterPro" id="IPR001374">
    <property type="entry name" value="R3H_dom"/>
</dbReference>
<accession>A0A0G1XWQ9</accession>
<dbReference type="Pfam" id="PF07650">
    <property type="entry name" value="KH_2"/>
    <property type="match status" value="1"/>
</dbReference>
<evidence type="ECO:0000313" key="4">
    <source>
        <dbReference type="Proteomes" id="UP000034740"/>
    </source>
</evidence>